<dbReference type="EMBL" id="FJUY01000012">
    <property type="protein sequence ID" value="CZT22060.1"/>
    <property type="molecule type" value="Genomic_DNA"/>
</dbReference>
<dbReference type="Proteomes" id="UP000225277">
    <property type="component" value="Unassembled WGS sequence"/>
</dbReference>
<reference evidence="1 2" key="1">
    <citation type="submission" date="2016-03" db="EMBL/GenBank/DDBJ databases">
        <authorList>
            <person name="Ploux O."/>
        </authorList>
    </citation>
    <scope>NUCLEOTIDE SEQUENCE [LARGE SCALE GENOMIC DNA]</scope>
    <source>
        <strain evidence="1 2">URUG2</strain>
    </source>
</reference>
<accession>A0A2D3V9D3</accession>
<gene>
    <name evidence="1" type="ORF">RCC_07929</name>
</gene>
<proteinExistence type="predicted"/>
<dbReference type="RefSeq" id="XP_023628949.1">
    <property type="nucleotide sequence ID" value="XM_023773181.1"/>
</dbReference>
<keyword evidence="2" id="KW-1185">Reference proteome</keyword>
<organism evidence="1 2">
    <name type="scientific">Ramularia collo-cygni</name>
    <dbReference type="NCBI Taxonomy" id="112498"/>
    <lineage>
        <taxon>Eukaryota</taxon>
        <taxon>Fungi</taxon>
        <taxon>Dikarya</taxon>
        <taxon>Ascomycota</taxon>
        <taxon>Pezizomycotina</taxon>
        <taxon>Dothideomycetes</taxon>
        <taxon>Dothideomycetidae</taxon>
        <taxon>Mycosphaerellales</taxon>
        <taxon>Mycosphaerellaceae</taxon>
        <taxon>Ramularia</taxon>
    </lineage>
</organism>
<protein>
    <submittedName>
        <fullName evidence="1">Uncharacterized protein</fullName>
    </submittedName>
</protein>
<dbReference type="GeneID" id="35603036"/>
<dbReference type="AlphaFoldDB" id="A0A2D3V9D3"/>
<name>A0A2D3V9D3_9PEZI</name>
<evidence type="ECO:0000313" key="2">
    <source>
        <dbReference type="Proteomes" id="UP000225277"/>
    </source>
</evidence>
<evidence type="ECO:0000313" key="1">
    <source>
        <dbReference type="EMBL" id="CZT22060.1"/>
    </source>
</evidence>
<dbReference type="OrthoDB" id="3650565at2759"/>
<sequence length="346" mass="38909">MQLLTVNPDRMTRRSAEVDEIRDFFVSTGGCWYTQGLIQEGRNITDWHIVEGDLIPLIKKQLDLGRQRALHGGYYGRRNKIMTRINDAVDRLDAIPTQIYAAAAMMGHFVETHGIQRVCLITRTGPTFQAGKQNTIDPSIIRQSCFLNTMFGACQFPDPNQVLRLELAGYSSGEVMGHLERLPQHARIDGVWVKNVKTLVVTTSIDRLVGSTAEYARFMQMCREKGHSGISMFWDHETEPDVLTALHLDNSHAQNPVVVAWEKALKGQKRAPSHNLNLPLLQPFVWALGHEQSLPAADHASRHVRNVETYRSAMKTSMYQGSDLIAHALSERSVDSQGLSDERIKA</sequence>